<evidence type="ECO:0000259" key="3">
    <source>
        <dbReference type="PROSITE" id="PS50054"/>
    </source>
</evidence>
<proteinExistence type="predicted"/>
<feature type="compositionally biased region" description="Basic and acidic residues" evidence="2">
    <location>
        <begin position="864"/>
        <end position="873"/>
    </location>
</feature>
<feature type="region of interest" description="Disordered" evidence="2">
    <location>
        <begin position="831"/>
        <end position="873"/>
    </location>
</feature>
<feature type="region of interest" description="Disordered" evidence="2">
    <location>
        <begin position="492"/>
        <end position="536"/>
    </location>
</feature>
<dbReference type="EMBL" id="JAMKFB020000016">
    <property type="protein sequence ID" value="KAL0171120.1"/>
    <property type="molecule type" value="Genomic_DNA"/>
</dbReference>
<feature type="compositionally biased region" description="Acidic residues" evidence="2">
    <location>
        <begin position="322"/>
        <end position="341"/>
    </location>
</feature>
<sequence length="1261" mass="143408">MSTEAREVRLEVYVNGAFYSADSYWASDDKDVQLEFEITDAIYDFIGCDASGEIDVQLEVVTDDHVSVCYCSPGEMKVQLGVDGNEDISVCEVEDLQLEMEKNDSISELKSFALVSEDPRDLAGSSVDQSGLDATENNSPTERITGRWTKKIRSIFQQLGAVFQRKTPKPVGQPEVDLPDPEESCFPDLVAPEPEPEMDLVGIKQPCIPEPKGNLVASPEPKLDLVDPQKSCVNQTESTKEMKIKKIPGFIVTKRTEYSTMRTVKKIPSFVQNDTLKPFKVPAWYEMENIPESKEKPDQREWNLVDSFEIIPKTAGILIRDPEEDLDSSSENEWDLDDSEEPCSPGPNNLEPHPKEDLKGPPKRDWGVVDWDLVGIEQPCIPEPEGNLVASPEPKLDLVDPQKSCVSQTESTKEMKIKKIPGFIVTKRTEYSTMRTVKKIPSFVQNDTLKPFKVPAWYEMENIPESKEKPDEREWNLVDSFEIIPKTAGILIRDPEEDLDSSSENEWDLDDSEEPCSPGPNNLEPHPKEDLKGPPKRDWGVVDWDLVGIEQPCIPEPEGNLVASPEPKLDLVDPQKSCVSQTESTKEMKIKKIPGFIVTKRTEYSTMRTVKKIPSFVQNDTLKPFKVPAWYEMENIPESKEKPDEREWNLVDSFEIIPKTAGILIRDPEEDLDSSSENEWDLDDSEEPCSPGPNNLELHPKEDLKGPPKRDWGVVDWDLVGIKQPCILKPEGNLVGSSQPKLDLVDPQKSTKEMIIKKIPGFIVTKRAEYSTMRTVKKIPSFVQNDTLKPFKVPAWYEMENIPESKEKPEEREWNLVDSFEIIPKTAGILIRDPEEDLDSSSENEWDLDDTEEPCSPGPNNLEPHPKEDLKGLPKRDWGVVEWDLVSKPCIHEPEVNLVASPEHKLSPKPKNDGPKPVRVPAWPETHLNIPDSRKSPDKRKWDLVDSVKPYPPIPSVPKPDLHDSVEWWVPGPSVAKLYPEEDLDDPPEREWGVVDSVELYRTPWRNIRDSESEEESVDSEVSYVPGPSDSEPRPKWDLAAPEESFAPSPGISDPVTAELLRLENYIPQNVFQLENRLKRCTLRRPRHVSRVWPRIYIGDEELATDRDELSDMCITHILNAAAPKKGLKYFLGKTFGEDGTVNTGSKFYRGMGINYCGMPTTDRHCSDISKYFREAAKFIRRALKKRANQVLICCKHGDNHSASLVLAYLMIYHDMMLEEAIDHVITFRRIRPSRDFLEKLMLLNVELVEQRKLKLQDLKA</sequence>
<feature type="compositionally biased region" description="Basic and acidic residues" evidence="2">
    <location>
        <begin position="932"/>
        <end position="946"/>
    </location>
</feature>
<feature type="region of interest" description="Disordered" evidence="2">
    <location>
        <begin position="901"/>
        <end position="957"/>
    </location>
</feature>
<feature type="compositionally biased region" description="Basic and acidic residues" evidence="2">
    <location>
        <begin position="352"/>
        <end position="363"/>
    </location>
</feature>
<dbReference type="Proteomes" id="UP001529510">
    <property type="component" value="Unassembled WGS sequence"/>
</dbReference>
<evidence type="ECO:0000313" key="4">
    <source>
        <dbReference type="EMBL" id="KAL0171120.1"/>
    </source>
</evidence>
<feature type="region of interest" description="Disordered" evidence="2">
    <location>
        <begin position="121"/>
        <end position="141"/>
    </location>
</feature>
<dbReference type="Pfam" id="PF00782">
    <property type="entry name" value="DSPc"/>
    <property type="match status" value="1"/>
</dbReference>
<dbReference type="InterPro" id="IPR029021">
    <property type="entry name" value="Prot-tyrosine_phosphatase-like"/>
</dbReference>
<feature type="non-terminal residue" evidence="4">
    <location>
        <position position="1261"/>
    </location>
</feature>
<feature type="region of interest" description="Disordered" evidence="2">
    <location>
        <begin position="319"/>
        <end position="363"/>
    </location>
</feature>
<feature type="compositionally biased region" description="Basic and acidic residues" evidence="2">
    <location>
        <begin position="525"/>
        <end position="536"/>
    </location>
</feature>
<evidence type="ECO:0000313" key="5">
    <source>
        <dbReference type="Proteomes" id="UP001529510"/>
    </source>
</evidence>
<feature type="compositionally biased region" description="Acidic residues" evidence="2">
    <location>
        <begin position="495"/>
        <end position="514"/>
    </location>
</feature>
<feature type="region of interest" description="Disordered" evidence="2">
    <location>
        <begin position="665"/>
        <end position="707"/>
    </location>
</feature>
<dbReference type="AlphaFoldDB" id="A0ABD0PAV8"/>
<dbReference type="PANTHER" id="PTHR45682:SF3">
    <property type="entry name" value="DUAL SPECIFICITY PROTEIN PHOSPHATASE"/>
    <property type="match status" value="1"/>
</dbReference>
<feature type="domain" description="Tyrosine-protein phosphatase" evidence="3">
    <location>
        <begin position="1088"/>
        <end position="1250"/>
    </location>
</feature>
<dbReference type="InterPro" id="IPR020422">
    <property type="entry name" value="TYR_PHOSPHATASE_DUAL_dom"/>
</dbReference>
<dbReference type="InterPro" id="IPR020405">
    <property type="entry name" value="Atypical_DUSP_subfamA"/>
</dbReference>
<dbReference type="InterPro" id="IPR000340">
    <property type="entry name" value="Dual-sp_phosphatase_cat-dom"/>
</dbReference>
<dbReference type="PANTHER" id="PTHR45682">
    <property type="entry name" value="AGAP008228-PA"/>
    <property type="match status" value="1"/>
</dbReference>
<name>A0ABD0PAV8_CIRMR</name>
<evidence type="ECO:0000256" key="1">
    <source>
        <dbReference type="PIRSR" id="PIRSR620405-1"/>
    </source>
</evidence>
<dbReference type="PROSITE" id="PS50054">
    <property type="entry name" value="TYR_PHOSPHATASE_DUAL"/>
    <property type="match status" value="1"/>
</dbReference>
<protein>
    <recommendedName>
        <fullName evidence="3">Tyrosine-protein phosphatase domain-containing protein</fullName>
    </recommendedName>
</protein>
<feature type="compositionally biased region" description="Basic and acidic residues" evidence="2">
    <location>
        <begin position="902"/>
        <end position="916"/>
    </location>
</feature>
<feature type="active site" description="Phosphocysteine intermediate" evidence="1">
    <location>
        <position position="1195"/>
    </location>
</feature>
<dbReference type="Gene3D" id="3.90.190.10">
    <property type="entry name" value="Protein tyrosine phosphatase superfamily"/>
    <property type="match status" value="1"/>
</dbReference>
<feature type="compositionally biased region" description="Basic and acidic residues" evidence="2">
    <location>
        <begin position="698"/>
        <end position="707"/>
    </location>
</feature>
<reference evidence="4 5" key="1">
    <citation type="submission" date="2024-05" db="EMBL/GenBank/DDBJ databases">
        <title>Genome sequencing and assembly of Indian major carp, Cirrhinus mrigala (Hamilton, 1822).</title>
        <authorList>
            <person name="Mohindra V."/>
            <person name="Chowdhury L.M."/>
            <person name="Lal K."/>
            <person name="Jena J.K."/>
        </authorList>
    </citation>
    <scope>NUCLEOTIDE SEQUENCE [LARGE SCALE GENOMIC DNA]</scope>
    <source>
        <strain evidence="4">CM1030</strain>
        <tissue evidence="4">Blood</tissue>
    </source>
</reference>
<feature type="compositionally biased region" description="Acidic residues" evidence="2">
    <location>
        <begin position="668"/>
        <end position="687"/>
    </location>
</feature>
<keyword evidence="5" id="KW-1185">Reference proteome</keyword>
<feature type="compositionally biased region" description="Acidic residues" evidence="2">
    <location>
        <begin position="834"/>
        <end position="853"/>
    </location>
</feature>
<evidence type="ECO:0000256" key="2">
    <source>
        <dbReference type="SAM" id="MobiDB-lite"/>
    </source>
</evidence>
<organism evidence="4 5">
    <name type="scientific">Cirrhinus mrigala</name>
    <name type="common">Mrigala</name>
    <dbReference type="NCBI Taxonomy" id="683832"/>
    <lineage>
        <taxon>Eukaryota</taxon>
        <taxon>Metazoa</taxon>
        <taxon>Chordata</taxon>
        <taxon>Craniata</taxon>
        <taxon>Vertebrata</taxon>
        <taxon>Euteleostomi</taxon>
        <taxon>Actinopterygii</taxon>
        <taxon>Neopterygii</taxon>
        <taxon>Teleostei</taxon>
        <taxon>Ostariophysi</taxon>
        <taxon>Cypriniformes</taxon>
        <taxon>Cyprinidae</taxon>
        <taxon>Labeoninae</taxon>
        <taxon>Labeonini</taxon>
        <taxon>Cirrhinus</taxon>
    </lineage>
</organism>
<gene>
    <name evidence="4" type="ORF">M9458_031431</name>
</gene>
<feature type="region of interest" description="Disordered" evidence="2">
    <location>
        <begin position="1010"/>
        <end position="1051"/>
    </location>
</feature>
<dbReference type="SUPFAM" id="SSF52799">
    <property type="entry name" value="(Phosphotyrosine protein) phosphatases II"/>
    <property type="match status" value="1"/>
</dbReference>
<comment type="caution">
    <text evidence="4">The sequence shown here is derived from an EMBL/GenBank/DDBJ whole genome shotgun (WGS) entry which is preliminary data.</text>
</comment>
<accession>A0ABD0PAV8</accession>
<dbReference type="SMART" id="SM00195">
    <property type="entry name" value="DSPc"/>
    <property type="match status" value="1"/>
</dbReference>